<dbReference type="Pfam" id="PF17171">
    <property type="entry name" value="GST_C_6"/>
    <property type="match status" value="1"/>
</dbReference>
<dbReference type="InterPro" id="IPR012336">
    <property type="entry name" value="Thioredoxin-like_fold"/>
</dbReference>
<accession>A0A7I5E8Y4</accession>
<feature type="signal peptide" evidence="2">
    <location>
        <begin position="1"/>
        <end position="18"/>
    </location>
</feature>
<evidence type="ECO:0000256" key="1">
    <source>
        <dbReference type="ARBA" id="ARBA00006475"/>
    </source>
</evidence>
<dbReference type="CDD" id="cd03193">
    <property type="entry name" value="GST_C_Metaxin"/>
    <property type="match status" value="1"/>
</dbReference>
<dbReference type="PROSITE" id="PS50405">
    <property type="entry name" value="GST_CTER"/>
    <property type="match status" value="1"/>
</dbReference>
<name>A0A7I5E8Y4_HAECO</name>
<sequence>MFLALFFGLFVVAAGALAYFFFTNKGKKQVPIHNHDWKPDIVYLYQFPRSVNMPNVSPFCLKVETFLKANKIPYEVRPLLMGRSQYGLLPFIELNGEHIADSQIIIHRLTEHFKTKVSIHNHDWKPDIVYLYQFPRSACMPNVSPFCLKVETFLKANKIPYEVRPQLMGRSMYGLLPFIELNGEHIADSQIIIHRLTEHFKTKTLLIPRDEAIARTIDRMTDNHTFLLLCQFKTLSSGTNDFFSMTLSEAGAPKLFIPIFAYFFRRKAANRVTGSLGHFSTEDFKMFLKKDYDAYRDLLGDQKFLFGDEINAVDCTVFGTLATALYHPAASYAKDLLKEEYPTLVAYLDRIRDQVFGEEFEKH</sequence>
<dbReference type="Gene3D" id="3.40.30.10">
    <property type="entry name" value="Glutaredoxin"/>
    <property type="match status" value="2"/>
</dbReference>
<evidence type="ECO:0000259" key="3">
    <source>
        <dbReference type="PROSITE" id="PS50405"/>
    </source>
</evidence>
<dbReference type="Proteomes" id="UP000025227">
    <property type="component" value="Unplaced"/>
</dbReference>
<proteinExistence type="inferred from homology"/>
<evidence type="ECO:0000313" key="5">
    <source>
        <dbReference type="WBParaSite" id="HCON_00074900-00002"/>
    </source>
</evidence>
<dbReference type="GO" id="GO:0005737">
    <property type="term" value="C:cytoplasm"/>
    <property type="evidence" value="ECO:0007669"/>
    <property type="project" value="TreeGrafter"/>
</dbReference>
<protein>
    <submittedName>
        <fullName evidence="5">Thioredoxin-like_fold domain-containing protein</fullName>
    </submittedName>
</protein>
<reference evidence="5" key="1">
    <citation type="submission" date="2020-12" db="UniProtKB">
        <authorList>
            <consortium name="WormBaseParasite"/>
        </authorList>
    </citation>
    <scope>IDENTIFICATION</scope>
    <source>
        <strain evidence="5">MHco3</strain>
    </source>
</reference>
<dbReference type="SFLD" id="SFLDG01200">
    <property type="entry name" value="SUF1.1"/>
    <property type="match status" value="2"/>
</dbReference>
<evidence type="ECO:0000256" key="2">
    <source>
        <dbReference type="SAM" id="SignalP"/>
    </source>
</evidence>
<dbReference type="InterPro" id="IPR036249">
    <property type="entry name" value="Thioredoxin-like_sf"/>
</dbReference>
<organism evidence="4 5">
    <name type="scientific">Haemonchus contortus</name>
    <name type="common">Barber pole worm</name>
    <dbReference type="NCBI Taxonomy" id="6289"/>
    <lineage>
        <taxon>Eukaryota</taxon>
        <taxon>Metazoa</taxon>
        <taxon>Ecdysozoa</taxon>
        <taxon>Nematoda</taxon>
        <taxon>Chromadorea</taxon>
        <taxon>Rhabditida</taxon>
        <taxon>Rhabditina</taxon>
        <taxon>Rhabditomorpha</taxon>
        <taxon>Strongyloidea</taxon>
        <taxon>Trichostrongylidae</taxon>
        <taxon>Haemonchus</taxon>
    </lineage>
</organism>
<dbReference type="CDD" id="cd03080">
    <property type="entry name" value="GST_N_Metaxin_like"/>
    <property type="match status" value="2"/>
</dbReference>
<dbReference type="OrthoDB" id="5809458at2759"/>
<dbReference type="Pfam" id="PF17172">
    <property type="entry name" value="GST_N_4"/>
    <property type="match status" value="2"/>
</dbReference>
<evidence type="ECO:0000313" key="4">
    <source>
        <dbReference type="Proteomes" id="UP000025227"/>
    </source>
</evidence>
<feature type="domain" description="GST C-terminal" evidence="3">
    <location>
        <begin position="225"/>
        <end position="363"/>
    </location>
</feature>
<dbReference type="SUPFAM" id="SSF52833">
    <property type="entry name" value="Thioredoxin-like"/>
    <property type="match status" value="2"/>
</dbReference>
<feature type="chain" id="PRO_5029474395" evidence="2">
    <location>
        <begin position="19"/>
        <end position="363"/>
    </location>
</feature>
<dbReference type="AlphaFoldDB" id="A0A7I5E8Y4"/>
<dbReference type="InterPro" id="IPR010987">
    <property type="entry name" value="Glutathione-S-Trfase_C-like"/>
</dbReference>
<dbReference type="InterPro" id="IPR036282">
    <property type="entry name" value="Glutathione-S-Trfase_C_sf"/>
</dbReference>
<dbReference type="SUPFAM" id="SSF47616">
    <property type="entry name" value="GST C-terminal domain-like"/>
    <property type="match status" value="1"/>
</dbReference>
<dbReference type="Gene3D" id="1.20.1050.10">
    <property type="match status" value="1"/>
</dbReference>
<dbReference type="InterPro" id="IPR040079">
    <property type="entry name" value="Glutathione_S-Trfase"/>
</dbReference>
<dbReference type="WBParaSite" id="HCON_00074900-00002">
    <property type="protein sequence ID" value="HCON_00074900-00002"/>
    <property type="gene ID" value="HCON_00074900"/>
</dbReference>
<keyword evidence="4" id="KW-1185">Reference proteome</keyword>
<dbReference type="SFLD" id="SFLDS00019">
    <property type="entry name" value="Glutathione_Transferase_(cytos"/>
    <property type="match status" value="2"/>
</dbReference>
<dbReference type="SFLD" id="SFLDG01180">
    <property type="entry name" value="SUF1"/>
    <property type="match status" value="2"/>
</dbReference>
<dbReference type="InterPro" id="IPR050931">
    <property type="entry name" value="Mito_Protein_Transport_Metaxin"/>
</dbReference>
<dbReference type="PANTHER" id="PTHR12289:SF32">
    <property type="entry name" value="GST_C_6 DOMAIN-CONTAINING PROTEIN"/>
    <property type="match status" value="1"/>
</dbReference>
<dbReference type="InterPro" id="IPR033468">
    <property type="entry name" value="Metaxin_GST"/>
</dbReference>
<dbReference type="PANTHER" id="PTHR12289">
    <property type="entry name" value="METAXIN RELATED"/>
    <property type="match status" value="1"/>
</dbReference>
<comment type="similarity">
    <text evidence="1">Belongs to the FAX family.</text>
</comment>
<dbReference type="InterPro" id="IPR026928">
    <property type="entry name" value="FAX/IsoI-like"/>
</dbReference>
<keyword evidence="2" id="KW-0732">Signal</keyword>